<gene>
    <name evidence="2" type="ORF">ACFSUF_17990</name>
</gene>
<dbReference type="Gene3D" id="2.30.110.10">
    <property type="entry name" value="Electron Transport, Fmn-binding Protein, Chain A"/>
    <property type="match status" value="1"/>
</dbReference>
<dbReference type="PANTHER" id="PTHR39336:SF1">
    <property type="entry name" value="PYRIDOXAMINE PHOSPHATE OXIDASE FAMILY PROTEIN (AFU_ORTHOLOGUE AFUA_6G11440)"/>
    <property type="match status" value="1"/>
</dbReference>
<comment type="caution">
    <text evidence="2">The sequence shown here is derived from an EMBL/GenBank/DDBJ whole genome shotgun (WGS) entry which is preliminary data.</text>
</comment>
<dbReference type="PANTHER" id="PTHR39336">
    <property type="entry name" value="PYRIDOXAMINE PHOSPHATE OXIDASE FAMILY PROTEIN (AFU_ORTHOLOGUE AFUA_6G11440)"/>
    <property type="match status" value="1"/>
</dbReference>
<dbReference type="Proteomes" id="UP001597541">
    <property type="component" value="Unassembled WGS sequence"/>
</dbReference>
<evidence type="ECO:0000313" key="3">
    <source>
        <dbReference type="Proteomes" id="UP001597541"/>
    </source>
</evidence>
<protein>
    <submittedName>
        <fullName evidence="2">Pyridoxamine 5'-phosphate oxidase family protein</fullName>
    </submittedName>
</protein>
<evidence type="ECO:0000313" key="2">
    <source>
        <dbReference type="EMBL" id="MFD2614305.1"/>
    </source>
</evidence>
<keyword evidence="3" id="KW-1185">Reference proteome</keyword>
<dbReference type="InterPro" id="IPR012349">
    <property type="entry name" value="Split_barrel_FMN-bd"/>
</dbReference>
<sequence>MGKFFDELNETHIQFIQQQNMYFTATAPTAGGMVNVSPKGYDDSFCIIGPKEVAFVDYGGSGNETALHVQQNGRITLMWCSFGESPLILRIYGRGRVVANDSEEFKPWLERHFPGADPRVLRQGFAIDVASVQTSCGFGVPFMEFTGDRSRLKEYVNKKAGLA</sequence>
<dbReference type="SUPFAM" id="SSF50475">
    <property type="entry name" value="FMN-binding split barrel"/>
    <property type="match status" value="1"/>
</dbReference>
<name>A0ABW5PHL6_9BACL</name>
<evidence type="ECO:0000259" key="1">
    <source>
        <dbReference type="Pfam" id="PF01243"/>
    </source>
</evidence>
<organism evidence="2 3">
    <name type="scientific">Paenibacillus gansuensis</name>
    <dbReference type="NCBI Taxonomy" id="306542"/>
    <lineage>
        <taxon>Bacteria</taxon>
        <taxon>Bacillati</taxon>
        <taxon>Bacillota</taxon>
        <taxon>Bacilli</taxon>
        <taxon>Bacillales</taxon>
        <taxon>Paenibacillaceae</taxon>
        <taxon>Paenibacillus</taxon>
    </lineage>
</organism>
<dbReference type="RefSeq" id="WP_377605017.1">
    <property type="nucleotide sequence ID" value="NZ_JBHUME010000011.1"/>
</dbReference>
<dbReference type="Pfam" id="PF01243">
    <property type="entry name" value="PNPOx_N"/>
    <property type="match status" value="1"/>
</dbReference>
<accession>A0ABW5PHL6</accession>
<dbReference type="EMBL" id="JBHUME010000011">
    <property type="protein sequence ID" value="MFD2614305.1"/>
    <property type="molecule type" value="Genomic_DNA"/>
</dbReference>
<reference evidence="3" key="1">
    <citation type="journal article" date="2019" name="Int. J. Syst. Evol. Microbiol.">
        <title>The Global Catalogue of Microorganisms (GCM) 10K type strain sequencing project: providing services to taxonomists for standard genome sequencing and annotation.</title>
        <authorList>
            <consortium name="The Broad Institute Genomics Platform"/>
            <consortium name="The Broad Institute Genome Sequencing Center for Infectious Disease"/>
            <person name="Wu L."/>
            <person name="Ma J."/>
        </authorList>
    </citation>
    <scope>NUCLEOTIDE SEQUENCE [LARGE SCALE GENOMIC DNA]</scope>
    <source>
        <strain evidence="3">KCTC 3950</strain>
    </source>
</reference>
<proteinExistence type="predicted"/>
<feature type="domain" description="Pyridoxamine 5'-phosphate oxidase N-terminal" evidence="1">
    <location>
        <begin position="10"/>
        <end position="135"/>
    </location>
</feature>
<dbReference type="InterPro" id="IPR011576">
    <property type="entry name" value="Pyridox_Oxase_N"/>
</dbReference>